<dbReference type="EMBL" id="QPIJ01000064">
    <property type="protein sequence ID" value="RCV86512.1"/>
    <property type="molecule type" value="Genomic_DNA"/>
</dbReference>
<evidence type="ECO:0000259" key="1">
    <source>
        <dbReference type="Pfam" id="PF00149"/>
    </source>
</evidence>
<organism evidence="2 3">
    <name type="scientific">Vreelandella rituensis</name>
    <dbReference type="NCBI Taxonomy" id="2282306"/>
    <lineage>
        <taxon>Bacteria</taxon>
        <taxon>Pseudomonadati</taxon>
        <taxon>Pseudomonadota</taxon>
        <taxon>Gammaproteobacteria</taxon>
        <taxon>Oceanospirillales</taxon>
        <taxon>Halomonadaceae</taxon>
        <taxon>Vreelandella</taxon>
    </lineage>
</organism>
<dbReference type="PANTHER" id="PTHR42850:SF7">
    <property type="entry name" value="BIS(5'-NUCLEOSYL)-TETRAPHOSPHATASE PRPE [ASYMMETRICAL]"/>
    <property type="match status" value="1"/>
</dbReference>
<dbReference type="AlphaFoldDB" id="A0A368TQU7"/>
<comment type="caution">
    <text evidence="2">The sequence shown here is derived from an EMBL/GenBank/DDBJ whole genome shotgun (WGS) entry which is preliminary data.</text>
</comment>
<reference evidence="2 3" key="1">
    <citation type="submission" date="2018-07" db="EMBL/GenBank/DDBJ databases">
        <title>Halomonas rutogse sp. nov., isolated from Lake TangqianCo on Tibetan Plateau.</title>
        <authorList>
            <person name="Lu H."/>
            <person name="Xing P."/>
            <person name="Wu Q."/>
        </authorList>
    </citation>
    <scope>NUCLEOTIDE SEQUENCE [LARGE SCALE GENOMIC DNA]</scope>
    <source>
        <strain evidence="2 3">TQ8S</strain>
    </source>
</reference>
<accession>A0A368TQU7</accession>
<dbReference type="Proteomes" id="UP000253204">
    <property type="component" value="Unassembled WGS sequence"/>
</dbReference>
<protein>
    <recommendedName>
        <fullName evidence="1">Calcineurin-like phosphoesterase domain-containing protein</fullName>
    </recommendedName>
</protein>
<dbReference type="OrthoDB" id="9807890at2"/>
<dbReference type="Gene3D" id="3.60.21.10">
    <property type="match status" value="1"/>
</dbReference>
<dbReference type="GO" id="GO:0016791">
    <property type="term" value="F:phosphatase activity"/>
    <property type="evidence" value="ECO:0007669"/>
    <property type="project" value="TreeGrafter"/>
</dbReference>
<proteinExistence type="predicted"/>
<dbReference type="GO" id="GO:0005737">
    <property type="term" value="C:cytoplasm"/>
    <property type="evidence" value="ECO:0007669"/>
    <property type="project" value="TreeGrafter"/>
</dbReference>
<dbReference type="SUPFAM" id="SSF56300">
    <property type="entry name" value="Metallo-dependent phosphatases"/>
    <property type="match status" value="1"/>
</dbReference>
<dbReference type="InterPro" id="IPR050126">
    <property type="entry name" value="Ap4A_hydrolase"/>
</dbReference>
<gene>
    <name evidence="2" type="ORF">DU506_18250</name>
</gene>
<evidence type="ECO:0000313" key="3">
    <source>
        <dbReference type="Proteomes" id="UP000253204"/>
    </source>
</evidence>
<name>A0A368TQU7_9GAMM</name>
<feature type="domain" description="Calcineurin-like phosphoesterase" evidence="1">
    <location>
        <begin position="24"/>
        <end position="205"/>
    </location>
</feature>
<sequence length="317" mass="35258">MSHHPGILMASLPKRFAMRSFSHFDIIGDVHGHQASLQTLLEKLGYSTDRGVWQHPERQAIFVGDLIDKGPDPAGVLTLVRDMVEAGTARMVVGNHELNWVRDAHAETGDIRSFVHATREHYDRIRLVSGFSDDIASLRTHFDWLRRQPLFIDEPGLRVVHACWNDTAIACLKAQGINRLDAEGMRRYSDAYSEVYLAIDLIVAGCEHECLDHTSSNGFRSLRRRVRWWPTDHACINPLELQPTPAKAIGYPETASPVFFGHYALVGTPTPLGANVAGVDYSAAYEGALVAYRHTPGVRLSSDRFVSVPTTGTPTHD</sequence>
<evidence type="ECO:0000313" key="2">
    <source>
        <dbReference type="EMBL" id="RCV86512.1"/>
    </source>
</evidence>
<dbReference type="Pfam" id="PF00149">
    <property type="entry name" value="Metallophos"/>
    <property type="match status" value="1"/>
</dbReference>
<dbReference type="PANTHER" id="PTHR42850">
    <property type="entry name" value="METALLOPHOSPHOESTERASE"/>
    <property type="match status" value="1"/>
</dbReference>
<dbReference type="InterPro" id="IPR029052">
    <property type="entry name" value="Metallo-depent_PP-like"/>
</dbReference>
<dbReference type="InterPro" id="IPR004843">
    <property type="entry name" value="Calcineurin-like_PHP"/>
</dbReference>
<keyword evidence="3" id="KW-1185">Reference proteome</keyword>